<proteinExistence type="inferred from homology"/>
<accession>A0A5C4JB89</accession>
<dbReference type="OrthoDB" id="9808002at2"/>
<comment type="caution">
    <text evidence="11">The sequence shown here is derived from an EMBL/GenBank/DDBJ whole genome shotgun (WGS) entry which is preliminary data.</text>
</comment>
<dbReference type="GO" id="GO:0031071">
    <property type="term" value="F:cysteine desulfurase activity"/>
    <property type="evidence" value="ECO:0007669"/>
    <property type="project" value="UniProtKB-EC"/>
</dbReference>
<dbReference type="PANTHER" id="PTHR11601">
    <property type="entry name" value="CYSTEINE DESULFURYLASE FAMILY MEMBER"/>
    <property type="match status" value="1"/>
</dbReference>
<organism evidence="11 12">
    <name type="scientific">Actinomadura soli</name>
    <dbReference type="NCBI Taxonomy" id="2508997"/>
    <lineage>
        <taxon>Bacteria</taxon>
        <taxon>Bacillati</taxon>
        <taxon>Actinomycetota</taxon>
        <taxon>Actinomycetes</taxon>
        <taxon>Streptosporangiales</taxon>
        <taxon>Thermomonosporaceae</taxon>
        <taxon>Actinomadura</taxon>
    </lineage>
</organism>
<evidence type="ECO:0000256" key="2">
    <source>
        <dbReference type="ARBA" id="ARBA00006490"/>
    </source>
</evidence>
<dbReference type="PANTHER" id="PTHR11601:SF34">
    <property type="entry name" value="CYSTEINE DESULFURASE"/>
    <property type="match status" value="1"/>
</dbReference>
<dbReference type="InterPro" id="IPR015424">
    <property type="entry name" value="PyrdxlP-dep_Trfase"/>
</dbReference>
<feature type="region of interest" description="Disordered" evidence="9">
    <location>
        <begin position="1"/>
        <end position="31"/>
    </location>
</feature>
<dbReference type="InterPro" id="IPR015421">
    <property type="entry name" value="PyrdxlP-dep_Trfase_major"/>
</dbReference>
<dbReference type="PIRSF" id="PIRSF005572">
    <property type="entry name" value="NifS"/>
    <property type="match status" value="1"/>
</dbReference>
<dbReference type="AlphaFoldDB" id="A0A5C4JB89"/>
<comment type="similarity">
    <text evidence="2">Belongs to the class-V pyridoxal-phosphate-dependent aminotransferase family. NifS/IscS subfamily.</text>
</comment>
<evidence type="ECO:0000313" key="12">
    <source>
        <dbReference type="Proteomes" id="UP000309174"/>
    </source>
</evidence>
<keyword evidence="12" id="KW-1185">Reference proteome</keyword>
<comment type="catalytic activity">
    <reaction evidence="8">
        <text>(sulfur carrier)-H + L-cysteine = (sulfur carrier)-SH + L-alanine</text>
        <dbReference type="Rhea" id="RHEA:43892"/>
        <dbReference type="Rhea" id="RHEA-COMP:14737"/>
        <dbReference type="Rhea" id="RHEA-COMP:14739"/>
        <dbReference type="ChEBI" id="CHEBI:29917"/>
        <dbReference type="ChEBI" id="CHEBI:35235"/>
        <dbReference type="ChEBI" id="CHEBI:57972"/>
        <dbReference type="ChEBI" id="CHEBI:64428"/>
        <dbReference type="EC" id="2.8.1.7"/>
    </reaction>
</comment>
<dbReference type="Gene3D" id="1.10.260.50">
    <property type="match status" value="1"/>
</dbReference>
<dbReference type="GO" id="GO:0046872">
    <property type="term" value="F:metal ion binding"/>
    <property type="evidence" value="ECO:0007669"/>
    <property type="project" value="UniProtKB-KW"/>
</dbReference>
<keyword evidence="4" id="KW-0479">Metal-binding</keyword>
<evidence type="ECO:0000256" key="5">
    <source>
        <dbReference type="ARBA" id="ARBA00022898"/>
    </source>
</evidence>
<evidence type="ECO:0000256" key="8">
    <source>
        <dbReference type="ARBA" id="ARBA00050776"/>
    </source>
</evidence>
<dbReference type="RefSeq" id="WP_138646152.1">
    <property type="nucleotide sequence ID" value="NZ_VCKW01000079.1"/>
</dbReference>
<evidence type="ECO:0000256" key="3">
    <source>
        <dbReference type="ARBA" id="ARBA00022679"/>
    </source>
</evidence>
<keyword evidence="5" id="KW-0663">Pyridoxal phosphate</keyword>
<reference evidence="11 12" key="1">
    <citation type="submission" date="2019-05" db="EMBL/GenBank/DDBJ databases">
        <title>Draft genome sequence of Actinomadura sp. 14C53.</title>
        <authorList>
            <person name="Saricaoglu S."/>
            <person name="Isik K."/>
        </authorList>
    </citation>
    <scope>NUCLEOTIDE SEQUENCE [LARGE SCALE GENOMIC DNA]</scope>
    <source>
        <strain evidence="11 12">14C53</strain>
    </source>
</reference>
<dbReference type="Proteomes" id="UP000309174">
    <property type="component" value="Unassembled WGS sequence"/>
</dbReference>
<feature type="domain" description="Aminotransferase class V" evidence="10">
    <location>
        <begin position="32"/>
        <end position="395"/>
    </location>
</feature>
<keyword evidence="3" id="KW-0808">Transferase</keyword>
<sequence length="415" mass="42888">MTPSRPTSHPTTHSDGHQSAPPVPPGLDDGPIYLDYNATAPVDPRVAEAMLPHLMTHFGNPSSGHAYGEQPRAALTRARAHVAALIGADPGRIVFTGSGSEADALAITGVVLAHPDPGAVEVITQPTEHPAVLETCRALHRRHGTQITHLPVDADGLIDPGDLAAAIGPRTALVSIMAANNETGVLQPIADLARIARAHGVPLHTDAAQAAGKIPLDMAGLGADLLSLAGHKLYAPTGIGALFVRPGLRLEPLVSGGGQEHGLRAGTEPVALAVALGAAADLARADLAADGADRLRTLRDRLYQALDEELPGRVYLNGHPTRRLPGTLNLGITGLRGTDLLAATPGIAASTGSACHTGTPQPSPVLQAMHHDTDRATSALRLSIGRWTTPADIDQTTQQITASARTLLNRQPATP</sequence>
<dbReference type="SUPFAM" id="SSF53383">
    <property type="entry name" value="PLP-dependent transferases"/>
    <property type="match status" value="1"/>
</dbReference>
<keyword evidence="7" id="KW-0411">Iron-sulfur</keyword>
<evidence type="ECO:0000313" key="11">
    <source>
        <dbReference type="EMBL" id="TMR00196.1"/>
    </source>
</evidence>
<name>A0A5C4JB89_9ACTN</name>
<comment type="cofactor">
    <cofactor evidence="1">
        <name>pyridoxal 5'-phosphate</name>
        <dbReference type="ChEBI" id="CHEBI:597326"/>
    </cofactor>
</comment>
<keyword evidence="6" id="KW-0408">Iron</keyword>
<evidence type="ECO:0000256" key="6">
    <source>
        <dbReference type="ARBA" id="ARBA00023004"/>
    </source>
</evidence>
<protein>
    <submittedName>
        <fullName evidence="11">Cysteine desulfurase</fullName>
    </submittedName>
</protein>
<dbReference type="Pfam" id="PF00266">
    <property type="entry name" value="Aminotran_5"/>
    <property type="match status" value="1"/>
</dbReference>
<gene>
    <name evidence="11" type="ORF">ETD83_17270</name>
</gene>
<evidence type="ECO:0000256" key="4">
    <source>
        <dbReference type="ARBA" id="ARBA00022723"/>
    </source>
</evidence>
<dbReference type="Gene3D" id="3.90.1150.10">
    <property type="entry name" value="Aspartate Aminotransferase, domain 1"/>
    <property type="match status" value="1"/>
</dbReference>
<evidence type="ECO:0000256" key="7">
    <source>
        <dbReference type="ARBA" id="ARBA00023014"/>
    </source>
</evidence>
<dbReference type="InterPro" id="IPR000192">
    <property type="entry name" value="Aminotrans_V_dom"/>
</dbReference>
<dbReference type="Gene3D" id="3.40.640.10">
    <property type="entry name" value="Type I PLP-dependent aspartate aminotransferase-like (Major domain)"/>
    <property type="match status" value="1"/>
</dbReference>
<dbReference type="EMBL" id="VCKW01000079">
    <property type="protein sequence ID" value="TMR00196.1"/>
    <property type="molecule type" value="Genomic_DNA"/>
</dbReference>
<evidence type="ECO:0000259" key="10">
    <source>
        <dbReference type="Pfam" id="PF00266"/>
    </source>
</evidence>
<dbReference type="GO" id="GO:0051536">
    <property type="term" value="F:iron-sulfur cluster binding"/>
    <property type="evidence" value="ECO:0007669"/>
    <property type="project" value="UniProtKB-KW"/>
</dbReference>
<evidence type="ECO:0000256" key="9">
    <source>
        <dbReference type="SAM" id="MobiDB-lite"/>
    </source>
</evidence>
<feature type="compositionally biased region" description="Low complexity" evidence="9">
    <location>
        <begin position="1"/>
        <end position="13"/>
    </location>
</feature>
<dbReference type="FunFam" id="3.40.640.10:FF:000084">
    <property type="entry name" value="IscS-like cysteine desulfurase"/>
    <property type="match status" value="1"/>
</dbReference>
<dbReference type="InterPro" id="IPR015422">
    <property type="entry name" value="PyrdxlP-dep_Trfase_small"/>
</dbReference>
<dbReference type="InterPro" id="IPR016454">
    <property type="entry name" value="Cysteine_dSase"/>
</dbReference>
<evidence type="ECO:0000256" key="1">
    <source>
        <dbReference type="ARBA" id="ARBA00001933"/>
    </source>
</evidence>